<keyword evidence="1" id="KW-0472">Membrane</keyword>
<dbReference type="RefSeq" id="WP_060676124.1">
    <property type="nucleotide sequence ID" value="NZ_CP012713.1"/>
</dbReference>
<name>A0A0M4RWM8_9FUSO</name>
<feature type="transmembrane region" description="Helical" evidence="1">
    <location>
        <begin position="15"/>
        <end position="36"/>
    </location>
</feature>
<evidence type="ECO:0000256" key="1">
    <source>
        <dbReference type="SAM" id="Phobius"/>
    </source>
</evidence>
<keyword evidence="1" id="KW-1133">Transmembrane helix</keyword>
<evidence type="ECO:0000313" key="3">
    <source>
        <dbReference type="Proteomes" id="UP000063147"/>
    </source>
</evidence>
<gene>
    <name evidence="2" type="ORF">RN98_05785</name>
</gene>
<dbReference type="OrthoDB" id="90434at2"/>
<dbReference type="PATRIC" id="fig|76859.3.peg.1155"/>
<protein>
    <submittedName>
        <fullName evidence="2">Uncharacterized protein</fullName>
    </submittedName>
</protein>
<dbReference type="Proteomes" id="UP000063147">
    <property type="component" value="Chromosome"/>
</dbReference>
<keyword evidence="1" id="KW-0812">Transmembrane</keyword>
<dbReference type="EMBL" id="CP012713">
    <property type="protein sequence ID" value="ALF17705.1"/>
    <property type="molecule type" value="Genomic_DNA"/>
</dbReference>
<sequence>MTYNFRYSKFLQGGILNIIFLGLLCMASIGISMLILKLIGISNTKVSIFWDNNPNIALILVLLLPLILLVLFIITGSILYRQLIDSKGVLNIFNNCAILHYKGKEITLEKGEFSVSYGKVHFGRNGICNFLYPVVYVIKTKNEKFKIYKSVQEAYELTTFKQRMKKLCPELSLDIAMNALIKLSNTKNKKIKNEISYIGNIEIVLNISTLDVFENTDYFVDIENALVLKDVPFITCDIYENKNSNHLIGEIALLDDEKNDKLPSVEELKKRVIVSVIKLDEYIKK</sequence>
<accession>A0A0M4RWM8</accession>
<dbReference type="AlphaFoldDB" id="A0A0M4RWM8"/>
<proteinExistence type="predicted"/>
<feature type="transmembrane region" description="Helical" evidence="1">
    <location>
        <begin position="56"/>
        <end position="80"/>
    </location>
</feature>
<organism evidence="2">
    <name type="scientific">Fusobacterium animalis</name>
    <dbReference type="NCBI Taxonomy" id="76859"/>
    <lineage>
        <taxon>Bacteria</taxon>
        <taxon>Fusobacteriati</taxon>
        <taxon>Fusobacteriota</taxon>
        <taxon>Fusobacteriia</taxon>
        <taxon>Fusobacteriales</taxon>
        <taxon>Fusobacteriaceae</taxon>
        <taxon>Fusobacterium</taxon>
    </lineage>
</organism>
<reference evidence="2 3" key="1">
    <citation type="submission" date="2015-09" db="EMBL/GenBank/DDBJ databases">
        <authorList>
            <person name="Jackson K.R."/>
            <person name="Lunt B.L."/>
            <person name="Fisher J.N.B."/>
            <person name="Gardner A.V."/>
            <person name="Bailey M.E."/>
            <person name="Deus L.M."/>
            <person name="Earl A.S."/>
            <person name="Gibby P.D."/>
            <person name="Hartmann K.A."/>
            <person name="Liu J.E."/>
            <person name="Manci A.M."/>
            <person name="Nielsen D.A."/>
            <person name="Solomon M.B."/>
            <person name="Breakwell D.P."/>
            <person name="Burnett S.H."/>
            <person name="Grose J.H."/>
        </authorList>
    </citation>
    <scope>NUCLEOTIDE SEQUENCE [LARGE SCALE GENOMIC DNA]</scope>
    <source>
        <strain evidence="2 3">KCOM 1279</strain>
    </source>
</reference>
<evidence type="ECO:0000313" key="2">
    <source>
        <dbReference type="EMBL" id="ALF17705.1"/>
    </source>
</evidence>